<evidence type="ECO:0000313" key="3">
    <source>
        <dbReference type="Proteomes" id="UP000177445"/>
    </source>
</evidence>
<evidence type="ECO:0000313" key="2">
    <source>
        <dbReference type="EMBL" id="AOY86744.1"/>
    </source>
</evidence>
<dbReference type="Pfam" id="PF18914">
    <property type="entry name" value="DUF5666"/>
    <property type="match status" value="4"/>
</dbReference>
<reference evidence="2 3" key="1">
    <citation type="submission" date="2016-10" db="EMBL/GenBank/DDBJ databases">
        <title>Marinobacter salinus sp. nov., a moderately halophilic bacterium isolated from a tidal flat environment.</title>
        <authorList>
            <person name="Park S.-J."/>
        </authorList>
    </citation>
    <scope>NUCLEOTIDE SEQUENCE [LARGE SCALE GENOMIC DNA]</scope>
    <source>
        <strain evidence="2 3">Hb8</strain>
    </source>
</reference>
<gene>
    <name evidence="2" type="ORF">BKP64_00325</name>
</gene>
<protein>
    <recommendedName>
        <fullName evidence="1">DUF5666 domain-containing protein</fullName>
    </recommendedName>
</protein>
<dbReference type="AlphaFoldDB" id="A0A1D9GGT1"/>
<feature type="domain" description="DUF5666" evidence="1">
    <location>
        <begin position="347"/>
        <end position="400"/>
    </location>
</feature>
<feature type="domain" description="DUF5666" evidence="1">
    <location>
        <begin position="268"/>
        <end position="328"/>
    </location>
</feature>
<evidence type="ECO:0000259" key="1">
    <source>
        <dbReference type="Pfam" id="PF18914"/>
    </source>
</evidence>
<organism evidence="2 3">
    <name type="scientific">Marinobacter salinus</name>
    <dbReference type="NCBI Taxonomy" id="1874317"/>
    <lineage>
        <taxon>Bacteria</taxon>
        <taxon>Pseudomonadati</taxon>
        <taxon>Pseudomonadota</taxon>
        <taxon>Gammaproteobacteria</taxon>
        <taxon>Pseudomonadales</taxon>
        <taxon>Marinobacteraceae</taxon>
        <taxon>Marinobacter</taxon>
    </lineage>
</organism>
<dbReference type="OrthoDB" id="5622949at2"/>
<dbReference type="STRING" id="1874317.BKP64_00325"/>
<accession>A0A1D9GGT1</accession>
<sequence length="493" mass="51478">MTLFQNRVAGIIAGPLVLGVISACGGGSVGVDIADGGIRGTGSSVGPVSGFGSVFVNGVEFFTDEILNQRVDSNDGVETEGDLQEGMILRVNGEWQPDGTGTAESMEYDDSLRGTVSNPVLDVAGERLDFTIHNQPVFADLQTVFKGTTFTTLASGEFVRVSAWRQADGGYRASFVGAAPASIGADPVEVEGPVDANSAQSGQFTMNGLVIEYDTTDFGEGLSSSDLTEGRYLEVEGGMVGGVLVATQIQQDDFRRYQADGEDIELSGPVSSSYDPADESFTLNGLTIVVTDSTEFDQVTREGLVEGLLVQVEGDFVSGSVVQATEIELREGNAEIKGPIDPGTLPAEGQFEVGGVIVRTTSSTTITDDESESRLTLTDLVSSAGTVLVEVAGLERQDGSGTTYIDAIKIESEGPDDGVDSSFELAGELQAIDGFSITVLGVKMDANDGAFDGVSRTSLQNLLASGAPVYIEVVYTTSSVGTGYVATEIELEE</sequence>
<proteinExistence type="predicted"/>
<dbReference type="Proteomes" id="UP000177445">
    <property type="component" value="Chromosome"/>
</dbReference>
<feature type="domain" description="DUF5666" evidence="1">
    <location>
        <begin position="128"/>
        <end position="175"/>
    </location>
</feature>
<name>A0A1D9GGT1_9GAMM</name>
<keyword evidence="3" id="KW-1185">Reference proteome</keyword>
<feature type="domain" description="DUF5666" evidence="1">
    <location>
        <begin position="191"/>
        <end position="250"/>
    </location>
</feature>
<dbReference type="EMBL" id="CP017715">
    <property type="protein sequence ID" value="AOY86744.1"/>
    <property type="molecule type" value="Genomic_DNA"/>
</dbReference>
<dbReference type="KEGG" id="msq:BKP64_00325"/>
<dbReference type="PROSITE" id="PS51257">
    <property type="entry name" value="PROKAR_LIPOPROTEIN"/>
    <property type="match status" value="1"/>
</dbReference>
<dbReference type="InterPro" id="IPR043724">
    <property type="entry name" value="DUF5666"/>
</dbReference>
<dbReference type="RefSeq" id="WP_070964434.1">
    <property type="nucleotide sequence ID" value="NZ_CP017715.1"/>
</dbReference>